<dbReference type="EMBL" id="JAESVG020000009">
    <property type="protein sequence ID" value="KAG8624519.1"/>
    <property type="molecule type" value="Genomic_DNA"/>
</dbReference>
<reference evidence="8" key="1">
    <citation type="submission" date="2021-07" db="EMBL/GenBank/DDBJ databases">
        <title>Elsinoe batatas strain:CRI-CJ2 Genome sequencing and assembly.</title>
        <authorList>
            <person name="Huang L."/>
        </authorList>
    </citation>
    <scope>NUCLEOTIDE SEQUENCE</scope>
    <source>
        <strain evidence="8">CRI-CJ2</strain>
    </source>
</reference>
<evidence type="ECO:0000313" key="8">
    <source>
        <dbReference type="EMBL" id="KAG8624519.1"/>
    </source>
</evidence>
<feature type="compositionally biased region" description="Basic and acidic residues" evidence="6">
    <location>
        <begin position="162"/>
        <end position="173"/>
    </location>
</feature>
<keyword evidence="3 5" id="KW-0863">Zinc-finger</keyword>
<dbReference type="PANTHER" id="PTHR24379:SF121">
    <property type="entry name" value="C2H2-TYPE DOMAIN-CONTAINING PROTEIN"/>
    <property type="match status" value="1"/>
</dbReference>
<dbReference type="SMART" id="SM00355">
    <property type="entry name" value="ZnF_C2H2"/>
    <property type="match status" value="3"/>
</dbReference>
<evidence type="ECO:0000256" key="4">
    <source>
        <dbReference type="ARBA" id="ARBA00022833"/>
    </source>
</evidence>
<evidence type="ECO:0000256" key="6">
    <source>
        <dbReference type="SAM" id="MobiDB-lite"/>
    </source>
</evidence>
<dbReference type="Proteomes" id="UP000809789">
    <property type="component" value="Unassembled WGS sequence"/>
</dbReference>
<comment type="caution">
    <text evidence="8">The sequence shown here is derived from an EMBL/GenBank/DDBJ whole genome shotgun (WGS) entry which is preliminary data.</text>
</comment>
<dbReference type="PANTHER" id="PTHR24379">
    <property type="entry name" value="KRAB AND ZINC FINGER DOMAIN-CONTAINING"/>
    <property type="match status" value="1"/>
</dbReference>
<evidence type="ECO:0000259" key="7">
    <source>
        <dbReference type="PROSITE" id="PS50157"/>
    </source>
</evidence>
<keyword evidence="9" id="KW-1185">Reference proteome</keyword>
<evidence type="ECO:0000256" key="1">
    <source>
        <dbReference type="ARBA" id="ARBA00022723"/>
    </source>
</evidence>
<evidence type="ECO:0000313" key="9">
    <source>
        <dbReference type="Proteomes" id="UP000809789"/>
    </source>
</evidence>
<name>A0A8K0KXC6_9PEZI</name>
<keyword evidence="1" id="KW-0479">Metal-binding</keyword>
<evidence type="ECO:0000256" key="2">
    <source>
        <dbReference type="ARBA" id="ARBA00022737"/>
    </source>
</evidence>
<keyword evidence="4" id="KW-0862">Zinc</keyword>
<dbReference type="AlphaFoldDB" id="A0A8K0KXC6"/>
<dbReference type="InterPro" id="IPR036236">
    <property type="entry name" value="Znf_C2H2_sf"/>
</dbReference>
<feature type="region of interest" description="Disordered" evidence="6">
    <location>
        <begin position="74"/>
        <end position="99"/>
    </location>
</feature>
<dbReference type="GO" id="GO:0008270">
    <property type="term" value="F:zinc ion binding"/>
    <property type="evidence" value="ECO:0007669"/>
    <property type="project" value="UniProtKB-KW"/>
</dbReference>
<dbReference type="Gene3D" id="3.30.160.60">
    <property type="entry name" value="Classic Zinc Finger"/>
    <property type="match status" value="2"/>
</dbReference>
<dbReference type="PROSITE" id="PS50157">
    <property type="entry name" value="ZINC_FINGER_C2H2_2"/>
    <property type="match status" value="1"/>
</dbReference>
<dbReference type="SUPFAM" id="SSF57667">
    <property type="entry name" value="beta-beta-alpha zinc fingers"/>
    <property type="match status" value="1"/>
</dbReference>
<dbReference type="InterPro" id="IPR013087">
    <property type="entry name" value="Znf_C2H2_type"/>
</dbReference>
<evidence type="ECO:0000256" key="3">
    <source>
        <dbReference type="ARBA" id="ARBA00022771"/>
    </source>
</evidence>
<feature type="compositionally biased region" description="Basic and acidic residues" evidence="6">
    <location>
        <begin position="137"/>
        <end position="148"/>
    </location>
</feature>
<feature type="domain" description="C2H2-type" evidence="7">
    <location>
        <begin position="57"/>
        <end position="84"/>
    </location>
</feature>
<evidence type="ECO:0000256" key="5">
    <source>
        <dbReference type="PROSITE-ProRule" id="PRU00042"/>
    </source>
</evidence>
<proteinExistence type="predicted"/>
<sequence>MQLPEHQSYVVNSEHLGRNRLLSMPASLSPSPSLPSPITPTPVMPRIPGPVDTDDPLVCDVCGKKFSRAWDCRRHRATHDKSKADKPPNKLPTKPKKHSCDQCDYTATSELKINQHREAVHEGVTWKCRFCEKRANRQDGASDHEKKMHPQGYAKAKAGKPTKLDAQGREMVY</sequence>
<organism evidence="8 9">
    <name type="scientific">Elsinoe batatas</name>
    <dbReference type="NCBI Taxonomy" id="2601811"/>
    <lineage>
        <taxon>Eukaryota</taxon>
        <taxon>Fungi</taxon>
        <taxon>Dikarya</taxon>
        <taxon>Ascomycota</taxon>
        <taxon>Pezizomycotina</taxon>
        <taxon>Dothideomycetes</taxon>
        <taxon>Dothideomycetidae</taxon>
        <taxon>Myriangiales</taxon>
        <taxon>Elsinoaceae</taxon>
        <taxon>Elsinoe</taxon>
    </lineage>
</organism>
<accession>A0A8K0KXC6</accession>
<protein>
    <recommendedName>
        <fullName evidence="7">C2H2-type domain-containing protein</fullName>
    </recommendedName>
</protein>
<feature type="compositionally biased region" description="Basic and acidic residues" evidence="6">
    <location>
        <begin position="79"/>
        <end position="88"/>
    </location>
</feature>
<keyword evidence="2" id="KW-0677">Repeat</keyword>
<dbReference type="PROSITE" id="PS00028">
    <property type="entry name" value="ZINC_FINGER_C2H2_1"/>
    <property type="match status" value="1"/>
</dbReference>
<feature type="region of interest" description="Disordered" evidence="6">
    <location>
        <begin position="137"/>
        <end position="173"/>
    </location>
</feature>
<gene>
    <name evidence="8" type="ORF">KVT40_007586</name>
</gene>
<dbReference type="OrthoDB" id="8922241at2759"/>